<dbReference type="GO" id="GO:0005886">
    <property type="term" value="C:plasma membrane"/>
    <property type="evidence" value="ECO:0007669"/>
    <property type="project" value="UniProtKB-SubCell"/>
</dbReference>
<reference evidence="8 9" key="1">
    <citation type="submission" date="2018-07" db="EMBL/GenBank/DDBJ databases">
        <authorList>
            <person name="Quirk P.G."/>
            <person name="Krulwich T.A."/>
        </authorList>
    </citation>
    <scope>NUCLEOTIDE SEQUENCE [LARGE SCALE GENOMIC DNA]</scope>
    <source>
        <strain evidence="8 9">CC-BB4</strain>
    </source>
</reference>
<dbReference type="EMBL" id="CP031417">
    <property type="protein sequence ID" value="AXK79879.1"/>
    <property type="molecule type" value="Genomic_DNA"/>
</dbReference>
<dbReference type="RefSeq" id="WP_115688988.1">
    <property type="nucleotide sequence ID" value="NZ_CP031417.1"/>
</dbReference>
<dbReference type="PANTHER" id="PTHR33884:SF3">
    <property type="entry name" value="UPF0410 PROTEIN YMGE"/>
    <property type="match status" value="1"/>
</dbReference>
<evidence type="ECO:0000256" key="7">
    <source>
        <dbReference type="SAM" id="Phobius"/>
    </source>
</evidence>
<sequence>MGIIAWIIVGLVAGWLAHIILGGRGGLFGNLAVGLIGAIVAGAILPRLNIMIRPDFIGNLISATIGAVVFLFIWRAIRRA</sequence>
<evidence type="ECO:0000313" key="9">
    <source>
        <dbReference type="Proteomes" id="UP000254889"/>
    </source>
</evidence>
<dbReference type="PANTHER" id="PTHR33884">
    <property type="entry name" value="UPF0410 PROTEIN YMGE"/>
    <property type="match status" value="1"/>
</dbReference>
<name>A0A345ZSI2_9HYPH</name>
<evidence type="ECO:0000256" key="4">
    <source>
        <dbReference type="ARBA" id="ARBA00022692"/>
    </source>
</evidence>
<gene>
    <name evidence="8" type="ORF">DW352_04700</name>
</gene>
<feature type="transmembrane region" description="Helical" evidence="7">
    <location>
        <begin position="27"/>
        <end position="45"/>
    </location>
</feature>
<feature type="transmembrane region" description="Helical" evidence="7">
    <location>
        <begin position="5"/>
        <end position="21"/>
    </location>
</feature>
<keyword evidence="4 7" id="KW-0812">Transmembrane</keyword>
<evidence type="ECO:0000256" key="3">
    <source>
        <dbReference type="ARBA" id="ARBA00022475"/>
    </source>
</evidence>
<evidence type="ECO:0000256" key="2">
    <source>
        <dbReference type="ARBA" id="ARBA00011006"/>
    </source>
</evidence>
<evidence type="ECO:0000256" key="1">
    <source>
        <dbReference type="ARBA" id="ARBA00004651"/>
    </source>
</evidence>
<dbReference type="AlphaFoldDB" id="A0A345ZSI2"/>
<dbReference type="Pfam" id="PF04226">
    <property type="entry name" value="Transgly_assoc"/>
    <property type="match status" value="1"/>
</dbReference>
<keyword evidence="6 7" id="KW-0472">Membrane</keyword>
<comment type="similarity">
    <text evidence="2">Belongs to the UPF0410 family.</text>
</comment>
<feature type="transmembrane region" description="Helical" evidence="7">
    <location>
        <begin position="57"/>
        <end position="77"/>
    </location>
</feature>
<keyword evidence="5 7" id="KW-1133">Transmembrane helix</keyword>
<comment type="subcellular location">
    <subcellularLocation>
        <location evidence="1">Cell membrane</location>
        <topology evidence="1">Multi-pass membrane protein</topology>
    </subcellularLocation>
</comment>
<accession>A0A345ZSI2</accession>
<keyword evidence="9" id="KW-1185">Reference proteome</keyword>
<dbReference type="InterPro" id="IPR007341">
    <property type="entry name" value="Transgly_assoc"/>
</dbReference>
<protein>
    <submittedName>
        <fullName evidence="8">GlsB/YeaQ/YmgE family stress response membrane protein</fullName>
    </submittedName>
</protein>
<proteinExistence type="inferred from homology"/>
<dbReference type="KEGG" id="ptaw:DW352_04700"/>
<evidence type="ECO:0000256" key="6">
    <source>
        <dbReference type="ARBA" id="ARBA00023136"/>
    </source>
</evidence>
<organism evidence="8 9">
    <name type="scientific">Pseudolabrys taiwanensis</name>
    <dbReference type="NCBI Taxonomy" id="331696"/>
    <lineage>
        <taxon>Bacteria</taxon>
        <taxon>Pseudomonadati</taxon>
        <taxon>Pseudomonadota</taxon>
        <taxon>Alphaproteobacteria</taxon>
        <taxon>Hyphomicrobiales</taxon>
        <taxon>Xanthobacteraceae</taxon>
        <taxon>Pseudolabrys</taxon>
    </lineage>
</organism>
<evidence type="ECO:0000313" key="8">
    <source>
        <dbReference type="EMBL" id="AXK79879.1"/>
    </source>
</evidence>
<evidence type="ECO:0000256" key="5">
    <source>
        <dbReference type="ARBA" id="ARBA00022989"/>
    </source>
</evidence>
<dbReference type="OrthoDB" id="9815411at2"/>
<dbReference type="Proteomes" id="UP000254889">
    <property type="component" value="Chromosome"/>
</dbReference>
<keyword evidence="3" id="KW-1003">Cell membrane</keyword>